<comment type="caution">
    <text evidence="1">The sequence shown here is derived from an EMBL/GenBank/DDBJ whole genome shotgun (WGS) entry which is preliminary data.</text>
</comment>
<sequence>MKSGTCISVQERDEILPASSLLKHIGGLILKTFPCSPPFPTRMPSSTIHMKVHAVTITYHDQLPGSNQVMRSLNLRSHIHR</sequence>
<accession>A0A396GS44</accession>
<gene>
    <name evidence="1" type="ORF">MtrunA17_Chr8g0382881</name>
</gene>
<dbReference type="Proteomes" id="UP000265566">
    <property type="component" value="Chromosome 8"/>
</dbReference>
<dbReference type="AlphaFoldDB" id="A0A396GS44"/>
<protein>
    <submittedName>
        <fullName evidence="1">Uncharacterized protein</fullName>
    </submittedName>
</protein>
<organism evidence="1 2">
    <name type="scientific">Medicago truncatula</name>
    <name type="common">Barrel medic</name>
    <name type="synonym">Medicago tribuloides</name>
    <dbReference type="NCBI Taxonomy" id="3880"/>
    <lineage>
        <taxon>Eukaryota</taxon>
        <taxon>Viridiplantae</taxon>
        <taxon>Streptophyta</taxon>
        <taxon>Embryophyta</taxon>
        <taxon>Tracheophyta</taxon>
        <taxon>Spermatophyta</taxon>
        <taxon>Magnoliopsida</taxon>
        <taxon>eudicotyledons</taxon>
        <taxon>Gunneridae</taxon>
        <taxon>Pentapetalae</taxon>
        <taxon>rosids</taxon>
        <taxon>fabids</taxon>
        <taxon>Fabales</taxon>
        <taxon>Fabaceae</taxon>
        <taxon>Papilionoideae</taxon>
        <taxon>50 kb inversion clade</taxon>
        <taxon>NPAAA clade</taxon>
        <taxon>Hologalegina</taxon>
        <taxon>IRL clade</taxon>
        <taxon>Trifolieae</taxon>
        <taxon>Medicago</taxon>
    </lineage>
</organism>
<proteinExistence type="predicted"/>
<dbReference type="EMBL" id="PSQE01000008">
    <property type="protein sequence ID" value="RHN42981.1"/>
    <property type="molecule type" value="Genomic_DNA"/>
</dbReference>
<evidence type="ECO:0000313" key="2">
    <source>
        <dbReference type="Proteomes" id="UP000265566"/>
    </source>
</evidence>
<dbReference type="Gramene" id="rna49497">
    <property type="protein sequence ID" value="RHN42981.1"/>
    <property type="gene ID" value="gene49497"/>
</dbReference>
<reference evidence="2" key="1">
    <citation type="journal article" date="2018" name="Nat. Plants">
        <title>Whole-genome landscape of Medicago truncatula symbiotic genes.</title>
        <authorList>
            <person name="Pecrix Y."/>
            <person name="Staton S.E."/>
            <person name="Sallet E."/>
            <person name="Lelandais-Briere C."/>
            <person name="Moreau S."/>
            <person name="Carrere S."/>
            <person name="Blein T."/>
            <person name="Jardinaud M.F."/>
            <person name="Latrasse D."/>
            <person name="Zouine M."/>
            <person name="Zahm M."/>
            <person name="Kreplak J."/>
            <person name="Mayjonade B."/>
            <person name="Satge C."/>
            <person name="Perez M."/>
            <person name="Cauet S."/>
            <person name="Marande W."/>
            <person name="Chantry-Darmon C."/>
            <person name="Lopez-Roques C."/>
            <person name="Bouchez O."/>
            <person name="Berard A."/>
            <person name="Debelle F."/>
            <person name="Munos S."/>
            <person name="Bendahmane A."/>
            <person name="Berges H."/>
            <person name="Niebel A."/>
            <person name="Buitink J."/>
            <person name="Frugier F."/>
            <person name="Benhamed M."/>
            <person name="Crespi M."/>
            <person name="Gouzy J."/>
            <person name="Gamas P."/>
        </authorList>
    </citation>
    <scope>NUCLEOTIDE SEQUENCE [LARGE SCALE GENOMIC DNA]</scope>
    <source>
        <strain evidence="2">cv. Jemalong A17</strain>
    </source>
</reference>
<evidence type="ECO:0000313" key="1">
    <source>
        <dbReference type="EMBL" id="RHN42981.1"/>
    </source>
</evidence>
<name>A0A396GS44_MEDTR</name>